<comment type="subcellular location">
    <subcellularLocation>
        <location evidence="1">Cell membrane</location>
        <topology evidence="1">Multi-pass membrane protein</topology>
    </subcellularLocation>
</comment>
<dbReference type="GO" id="GO:0055085">
    <property type="term" value="P:transmembrane transport"/>
    <property type="evidence" value="ECO:0007669"/>
    <property type="project" value="InterPro"/>
</dbReference>
<name>Q11IQ7_CHESB</name>
<dbReference type="PANTHER" id="PTHR36838:SF3">
    <property type="entry name" value="TRANSPORTER AUXIN EFFLUX CARRIER EC FAMILY"/>
    <property type="match status" value="1"/>
</dbReference>
<gene>
    <name evidence="9" type="ordered locus">Meso_1322</name>
</gene>
<evidence type="ECO:0000256" key="1">
    <source>
        <dbReference type="ARBA" id="ARBA00004651"/>
    </source>
</evidence>
<accession>Q11IQ7</accession>
<feature type="transmembrane region" description="Helical" evidence="8">
    <location>
        <begin position="74"/>
        <end position="97"/>
    </location>
</feature>
<feature type="transmembrane region" description="Helical" evidence="8">
    <location>
        <begin position="207"/>
        <end position="228"/>
    </location>
</feature>
<keyword evidence="4" id="KW-1003">Cell membrane</keyword>
<dbReference type="PANTHER" id="PTHR36838">
    <property type="entry name" value="AUXIN EFFLUX CARRIER FAMILY PROTEIN"/>
    <property type="match status" value="1"/>
</dbReference>
<keyword evidence="7 8" id="KW-0472">Membrane</keyword>
<evidence type="ECO:0000256" key="4">
    <source>
        <dbReference type="ARBA" id="ARBA00022475"/>
    </source>
</evidence>
<dbReference type="eggNOG" id="COG0679">
    <property type="taxonomic scope" value="Bacteria"/>
</dbReference>
<keyword evidence="3" id="KW-0813">Transport</keyword>
<dbReference type="InterPro" id="IPR004776">
    <property type="entry name" value="Mem_transp_PIN-like"/>
</dbReference>
<feature type="transmembrane region" description="Helical" evidence="8">
    <location>
        <begin position="135"/>
        <end position="159"/>
    </location>
</feature>
<proteinExistence type="inferred from homology"/>
<evidence type="ECO:0000256" key="7">
    <source>
        <dbReference type="ARBA" id="ARBA00023136"/>
    </source>
</evidence>
<evidence type="ECO:0000256" key="8">
    <source>
        <dbReference type="SAM" id="Phobius"/>
    </source>
</evidence>
<dbReference type="KEGG" id="mes:Meso_1322"/>
<comment type="similarity">
    <text evidence="2">Belongs to the auxin efflux carrier (TC 2.A.69) family.</text>
</comment>
<dbReference type="Pfam" id="PF03547">
    <property type="entry name" value="Mem_trans"/>
    <property type="match status" value="1"/>
</dbReference>
<dbReference type="InterPro" id="IPR038770">
    <property type="entry name" value="Na+/solute_symporter_sf"/>
</dbReference>
<evidence type="ECO:0000256" key="2">
    <source>
        <dbReference type="ARBA" id="ARBA00010145"/>
    </source>
</evidence>
<feature type="transmembrane region" description="Helical" evidence="8">
    <location>
        <begin position="12"/>
        <end position="30"/>
    </location>
</feature>
<reference evidence="9" key="1">
    <citation type="submission" date="2006-06" db="EMBL/GenBank/DDBJ databases">
        <title>Complete sequence of chromosome of Chelativorans sp. BNC1.</title>
        <authorList>
            <consortium name="US DOE Joint Genome Institute"/>
            <person name="Copeland A."/>
            <person name="Lucas S."/>
            <person name="Lapidus A."/>
            <person name="Barry K."/>
            <person name="Detter J.C."/>
            <person name="Glavina del Rio T."/>
            <person name="Hammon N."/>
            <person name="Israni S."/>
            <person name="Dalin E."/>
            <person name="Tice H."/>
            <person name="Pitluck S."/>
            <person name="Chertkov O."/>
            <person name="Brettin T."/>
            <person name="Bruce D."/>
            <person name="Han C."/>
            <person name="Tapia R."/>
            <person name="Gilna P."/>
            <person name="Schmutz J."/>
            <person name="Larimer F."/>
            <person name="Land M."/>
            <person name="Hauser L."/>
            <person name="Kyrpides N."/>
            <person name="Mikhailova N."/>
            <person name="Richardson P."/>
        </authorList>
    </citation>
    <scope>NUCLEOTIDE SEQUENCE</scope>
    <source>
        <strain evidence="9">BNC1</strain>
    </source>
</reference>
<evidence type="ECO:0000256" key="5">
    <source>
        <dbReference type="ARBA" id="ARBA00022692"/>
    </source>
</evidence>
<organism evidence="9">
    <name type="scientific">Chelativorans sp. (strain BNC1)</name>
    <dbReference type="NCBI Taxonomy" id="266779"/>
    <lineage>
        <taxon>Bacteria</taxon>
        <taxon>Pseudomonadati</taxon>
        <taxon>Pseudomonadota</taxon>
        <taxon>Alphaproteobacteria</taxon>
        <taxon>Hyphomicrobiales</taxon>
        <taxon>Phyllobacteriaceae</taxon>
        <taxon>Chelativorans</taxon>
    </lineage>
</organism>
<feature type="transmembrane region" description="Helical" evidence="8">
    <location>
        <begin position="296"/>
        <end position="323"/>
    </location>
</feature>
<feature type="transmembrane region" description="Helical" evidence="8">
    <location>
        <begin position="248"/>
        <end position="275"/>
    </location>
</feature>
<protein>
    <submittedName>
        <fullName evidence="9">Auxin Efflux Carrier</fullName>
    </submittedName>
</protein>
<dbReference type="EMBL" id="CP000390">
    <property type="protein sequence ID" value="ABG62718.1"/>
    <property type="molecule type" value="Genomic_DNA"/>
</dbReference>
<feature type="transmembrane region" description="Helical" evidence="8">
    <location>
        <begin position="103"/>
        <end position="128"/>
    </location>
</feature>
<sequence>MWSGLKQRRMSPLFETIAFVFALVALGYVSGWSGYLRKETGAGLSDFAISVGVPLLLFRTMAQADFTGGLPLRLWVTYFGAATVTWVVAQLTVVYIFGRDSRAGVVGGLSGSFSNLALLGVPFVLGIFGHEGFEVLSLIIAVHLPLMMGATIAMLAWFGGKGAPQGIKAILRDFVYNLVTNPLVIGIAAGLLWRFTGLEMPSLASRLVDALANVAAPVALFAMGLGLLHYGVSGNVRPAIALSFLKLFLMPALALVAVKLIGLTGISAKVAVTAASMPSGMNPYLIAMRFGTGQGLASNSMCISTALAVVTTAFWVAVVQWVFG</sequence>
<keyword evidence="5 8" id="KW-0812">Transmembrane</keyword>
<feature type="transmembrane region" description="Helical" evidence="8">
    <location>
        <begin position="174"/>
        <end position="195"/>
    </location>
</feature>
<evidence type="ECO:0000313" key="9">
    <source>
        <dbReference type="EMBL" id="ABG62718.1"/>
    </source>
</evidence>
<dbReference type="AlphaFoldDB" id="Q11IQ7"/>
<keyword evidence="6 8" id="KW-1133">Transmembrane helix</keyword>
<dbReference type="Gene3D" id="1.20.1530.20">
    <property type="match status" value="1"/>
</dbReference>
<evidence type="ECO:0000256" key="6">
    <source>
        <dbReference type="ARBA" id="ARBA00022989"/>
    </source>
</evidence>
<dbReference type="GO" id="GO:0005886">
    <property type="term" value="C:plasma membrane"/>
    <property type="evidence" value="ECO:0007669"/>
    <property type="project" value="UniProtKB-SubCell"/>
</dbReference>
<evidence type="ECO:0000256" key="3">
    <source>
        <dbReference type="ARBA" id="ARBA00022448"/>
    </source>
</evidence>
<dbReference type="HOGENOM" id="CLU_056175_2_1_5"/>
<dbReference type="STRING" id="266779.Meso_1322"/>